<evidence type="ECO:0000256" key="3">
    <source>
        <dbReference type="ARBA" id="ARBA00004654"/>
    </source>
</evidence>
<dbReference type="SUPFAM" id="SSF144270">
    <property type="entry name" value="Eferin C-derminal domain-like"/>
    <property type="match status" value="1"/>
</dbReference>
<name>A0A6A4W4Z8_AMPAM</name>
<dbReference type="GO" id="GO:0032456">
    <property type="term" value="P:endocytic recycling"/>
    <property type="evidence" value="ECO:0007669"/>
    <property type="project" value="TreeGrafter"/>
</dbReference>
<keyword evidence="5" id="KW-0967">Endosome</keyword>
<dbReference type="Gene3D" id="1.20.5.2440">
    <property type="match status" value="1"/>
</dbReference>
<evidence type="ECO:0000256" key="1">
    <source>
        <dbReference type="ARBA" id="ARBA00004214"/>
    </source>
</evidence>
<sequence length="349" mass="40148">MSHVPFSLCCRSNKRSGVTNGYGSPVYRTPSFNSSGRSSNCDGDDMYSDLSLEDDVNDLNHKVQVLERQVTLLADNQHNDDDRYTRSKQDNATLQARLIMMEEQLREAEMRAADQLDAEQRRHKELMQRIEREKVLEVENQQIRAQGLEKELRHAEAEASRCQQQLHQALAERAALDERLSELQSALESARLETARAAELERRGRQEREQERALQERLMAELAGELQETQRSAHLRLKTESDEAGRVRLQQDHLENEVRRLREENKELQEANEELQAQLLTTGLQEGRQLLDSGAKSLAAELGDMSGDQLKQSLLEQQEVNKQLRNYIDGILLNIVENHPQLLEVKRSH</sequence>
<feature type="domain" description="FIP-RBD" evidence="9">
    <location>
        <begin position="284"/>
        <end position="346"/>
    </location>
</feature>
<keyword evidence="4" id="KW-0813">Transport</keyword>
<dbReference type="InterPro" id="IPR051977">
    <property type="entry name" value="Rab11-interacting_regulator"/>
</dbReference>
<dbReference type="Proteomes" id="UP000440578">
    <property type="component" value="Unassembled WGS sequence"/>
</dbReference>
<evidence type="ECO:0000256" key="2">
    <source>
        <dbReference type="ARBA" id="ARBA00004626"/>
    </source>
</evidence>
<dbReference type="OrthoDB" id="418358at2759"/>
<keyword evidence="11" id="KW-1185">Reference proteome</keyword>
<dbReference type="EMBL" id="VIIS01001271">
    <property type="protein sequence ID" value="KAF0300389.1"/>
    <property type="molecule type" value="Genomic_DNA"/>
</dbReference>
<protein>
    <submittedName>
        <fullName evidence="10">Rab11 family-interacting protein 4</fullName>
    </submittedName>
</protein>
<dbReference type="GO" id="GO:0032154">
    <property type="term" value="C:cleavage furrow"/>
    <property type="evidence" value="ECO:0007669"/>
    <property type="project" value="UniProtKB-SubCell"/>
</dbReference>
<evidence type="ECO:0000256" key="6">
    <source>
        <dbReference type="ARBA" id="ARBA00023054"/>
    </source>
</evidence>
<evidence type="ECO:0000259" key="9">
    <source>
        <dbReference type="PROSITE" id="PS51511"/>
    </source>
</evidence>
<dbReference type="GO" id="GO:0032465">
    <property type="term" value="P:regulation of cytokinesis"/>
    <property type="evidence" value="ECO:0007669"/>
    <property type="project" value="TreeGrafter"/>
</dbReference>
<accession>A0A6A4W4Z8</accession>
<evidence type="ECO:0000256" key="8">
    <source>
        <dbReference type="SAM" id="Coils"/>
    </source>
</evidence>
<dbReference type="InterPro" id="IPR057316">
    <property type="entry name" value="Rab11-FIP3/4_dom"/>
</dbReference>
<dbReference type="Pfam" id="PF09457">
    <property type="entry name" value="RBD-FIP"/>
    <property type="match status" value="1"/>
</dbReference>
<comment type="subcellular location">
    <subcellularLocation>
        <location evidence="2">Cleavage furrow</location>
    </subcellularLocation>
    <subcellularLocation>
        <location evidence="1">Midbody</location>
    </subcellularLocation>
    <subcellularLocation>
        <location evidence="3">Recycling endosome membrane</location>
        <topology evidence="3">Peripheral membrane protein</topology>
    </subcellularLocation>
</comment>
<dbReference type="InterPro" id="IPR037245">
    <property type="entry name" value="FIP-RBD_C_sf"/>
</dbReference>
<evidence type="ECO:0000256" key="4">
    <source>
        <dbReference type="ARBA" id="ARBA00022448"/>
    </source>
</evidence>
<feature type="coiled-coil region" evidence="8">
    <location>
        <begin position="244"/>
        <end position="285"/>
    </location>
</feature>
<dbReference type="GO" id="GO:0055038">
    <property type="term" value="C:recycling endosome membrane"/>
    <property type="evidence" value="ECO:0007669"/>
    <property type="project" value="UniProtKB-SubCell"/>
</dbReference>
<dbReference type="GO" id="GO:0030496">
    <property type="term" value="C:midbody"/>
    <property type="evidence" value="ECO:0007669"/>
    <property type="project" value="UniProtKB-SubCell"/>
</dbReference>
<dbReference type="FunFam" id="1.20.5.2440:FF:000003">
    <property type="entry name" value="Nuclear fallout, isoform D"/>
    <property type="match status" value="1"/>
</dbReference>
<dbReference type="GO" id="GO:0030139">
    <property type="term" value="C:endocytic vesicle"/>
    <property type="evidence" value="ECO:0007669"/>
    <property type="project" value="TreeGrafter"/>
</dbReference>
<dbReference type="PROSITE" id="PS51511">
    <property type="entry name" value="FIP_RBD"/>
    <property type="match status" value="1"/>
</dbReference>
<feature type="coiled-coil region" evidence="8">
    <location>
        <begin position="49"/>
        <end position="217"/>
    </location>
</feature>
<dbReference type="InterPro" id="IPR019018">
    <property type="entry name" value="Rab-bd_FIP-RBD"/>
</dbReference>
<dbReference type="PANTHER" id="PTHR15726:SF7">
    <property type="entry name" value="NUCLEAR FALLOUT, ISOFORM J"/>
    <property type="match status" value="1"/>
</dbReference>
<dbReference type="Pfam" id="PF25450">
    <property type="entry name" value="Rab11-FIP3"/>
    <property type="match status" value="1"/>
</dbReference>
<gene>
    <name evidence="10" type="ORF">FJT64_027100</name>
</gene>
<keyword evidence="7" id="KW-0472">Membrane</keyword>
<organism evidence="10 11">
    <name type="scientific">Amphibalanus amphitrite</name>
    <name type="common">Striped barnacle</name>
    <name type="synonym">Balanus amphitrite</name>
    <dbReference type="NCBI Taxonomy" id="1232801"/>
    <lineage>
        <taxon>Eukaryota</taxon>
        <taxon>Metazoa</taxon>
        <taxon>Ecdysozoa</taxon>
        <taxon>Arthropoda</taxon>
        <taxon>Crustacea</taxon>
        <taxon>Multicrustacea</taxon>
        <taxon>Cirripedia</taxon>
        <taxon>Thoracica</taxon>
        <taxon>Thoracicalcarea</taxon>
        <taxon>Balanomorpha</taxon>
        <taxon>Balanoidea</taxon>
        <taxon>Balanidae</taxon>
        <taxon>Amphibalaninae</taxon>
        <taxon>Amphibalanus</taxon>
    </lineage>
</organism>
<evidence type="ECO:0000256" key="7">
    <source>
        <dbReference type="ARBA" id="ARBA00023136"/>
    </source>
</evidence>
<evidence type="ECO:0000313" key="10">
    <source>
        <dbReference type="EMBL" id="KAF0300389.1"/>
    </source>
</evidence>
<dbReference type="AlphaFoldDB" id="A0A6A4W4Z8"/>
<reference evidence="10 11" key="1">
    <citation type="submission" date="2019-07" db="EMBL/GenBank/DDBJ databases">
        <title>Draft genome assembly of a fouling barnacle, Amphibalanus amphitrite (Darwin, 1854): The first reference genome for Thecostraca.</title>
        <authorList>
            <person name="Kim W."/>
        </authorList>
    </citation>
    <scope>NUCLEOTIDE SEQUENCE [LARGE SCALE GENOMIC DNA]</scope>
    <source>
        <strain evidence="10">SNU_AA5</strain>
        <tissue evidence="10">Soma without cirri and trophi</tissue>
    </source>
</reference>
<proteinExistence type="predicted"/>
<comment type="caution">
    <text evidence="10">The sequence shown here is derived from an EMBL/GenBank/DDBJ whole genome shotgun (WGS) entry which is preliminary data.</text>
</comment>
<keyword evidence="6 8" id="KW-0175">Coiled coil</keyword>
<dbReference type="PANTHER" id="PTHR15726">
    <property type="entry name" value="RAB11-FAMILY INTERACTING PROTEIN"/>
    <property type="match status" value="1"/>
</dbReference>
<evidence type="ECO:0000313" key="11">
    <source>
        <dbReference type="Proteomes" id="UP000440578"/>
    </source>
</evidence>
<evidence type="ECO:0000256" key="5">
    <source>
        <dbReference type="ARBA" id="ARBA00022753"/>
    </source>
</evidence>